<name>A0ABT3JE99_9SPHN</name>
<dbReference type="RefSeq" id="WP_264881639.1">
    <property type="nucleotide sequence ID" value="NZ_JAPDOB010000001.1"/>
</dbReference>
<keyword evidence="3" id="KW-1185">Reference proteome</keyword>
<dbReference type="Pfam" id="PF09848">
    <property type="entry name" value="SLFN-g3_helicase"/>
    <property type="match status" value="1"/>
</dbReference>
<dbReference type="InterPro" id="IPR003593">
    <property type="entry name" value="AAA+_ATPase"/>
</dbReference>
<organism evidence="2 3">
    <name type="scientific">Sphingomonas arvum</name>
    <dbReference type="NCBI Taxonomy" id="2992113"/>
    <lineage>
        <taxon>Bacteria</taxon>
        <taxon>Pseudomonadati</taxon>
        <taxon>Pseudomonadota</taxon>
        <taxon>Alphaproteobacteria</taxon>
        <taxon>Sphingomonadales</taxon>
        <taxon>Sphingomonadaceae</taxon>
        <taxon>Sphingomonas</taxon>
    </lineage>
</organism>
<protein>
    <submittedName>
        <fullName evidence="2">DUF2075 domain-containing protein</fullName>
    </submittedName>
</protein>
<sequence>MADVGRSRLQRAYFDADAATFYSANPNEILGALTSHLPFALEPAQRGAWLYQIQHLKQTAAKLPEAHMFLEFMIPRMGRRADALVVYRGVIFVLEYKVGAASFDKHAINQTVGYALDLKHFHETSHELPIVPILIATEAVLDSSGRPEWGFDGLAELVQTNGADLDEIMQVWSTAAPTGGAGVHREPLRWAAGRYKPTPTIIEAAQALYRGHDVHEISRSEAGADNLSTTASFISSAIANAKQTGDKIICFVTGVPGSGKTLAGLNIANERMKADEEEHAVFLSGNGPLVQVLRKALADDAVHQLRKTGIRASVVAEARKADAFIQNIHHFRDEALSSSDPPVGKVVVFDEAQRAWDLQQTSRFMREKRGQHDFSMSEPEFLLSVMDRHEGWCAVVCLIGGGQEINTGEAGLTEWTSALSRAFPTWKVYISDRADLTGALLDGAEHHRSLHLATSIRSFRAERLSEFVAALIDGRADDARNIKGTLTSYPMAITRSLTAARHWLRKHRRANERMGLLASSNALRLKPDGIFVKAKVDPPLWFLAPGQDVRSSDSLEDAATEFEVQGLELDWAGVCWDLNFRWTSEGWAAQRFRGSRWEKVSDPQRRAYVANSYRVLLTRARQGLIIFVPQGDICDATRPSSLYDATYDYLRECGIKEVNDDWARQPT</sequence>
<dbReference type="SUPFAM" id="SSF52540">
    <property type="entry name" value="P-loop containing nucleoside triphosphate hydrolases"/>
    <property type="match status" value="2"/>
</dbReference>
<evidence type="ECO:0000313" key="2">
    <source>
        <dbReference type="EMBL" id="MCW3797403.1"/>
    </source>
</evidence>
<evidence type="ECO:0000259" key="1">
    <source>
        <dbReference type="SMART" id="SM00382"/>
    </source>
</evidence>
<proteinExistence type="predicted"/>
<comment type="caution">
    <text evidence="2">The sequence shown here is derived from an EMBL/GenBank/DDBJ whole genome shotgun (WGS) entry which is preliminary data.</text>
</comment>
<evidence type="ECO:0000313" key="3">
    <source>
        <dbReference type="Proteomes" id="UP001526246"/>
    </source>
</evidence>
<dbReference type="EMBL" id="JAPDOB010000001">
    <property type="protein sequence ID" value="MCW3797403.1"/>
    <property type="molecule type" value="Genomic_DNA"/>
</dbReference>
<dbReference type="Gene3D" id="3.40.50.300">
    <property type="entry name" value="P-loop containing nucleotide triphosphate hydrolases"/>
    <property type="match status" value="1"/>
</dbReference>
<dbReference type="InterPro" id="IPR018647">
    <property type="entry name" value="SLFN_3-like_DNA/RNA_helicase"/>
</dbReference>
<reference evidence="2 3" key="1">
    <citation type="submission" date="2022-10" db="EMBL/GenBank/DDBJ databases">
        <title>Sphingomonas sp.</title>
        <authorList>
            <person name="Jin C."/>
        </authorList>
    </citation>
    <scope>NUCLEOTIDE SEQUENCE [LARGE SCALE GENOMIC DNA]</scope>
    <source>
        <strain evidence="2 3">BN140010</strain>
    </source>
</reference>
<dbReference type="InterPro" id="IPR027417">
    <property type="entry name" value="P-loop_NTPase"/>
</dbReference>
<dbReference type="Proteomes" id="UP001526246">
    <property type="component" value="Unassembled WGS sequence"/>
</dbReference>
<gene>
    <name evidence="2" type="ORF">OMW55_06240</name>
</gene>
<dbReference type="SMART" id="SM00382">
    <property type="entry name" value="AAA"/>
    <property type="match status" value="1"/>
</dbReference>
<accession>A0ABT3JE99</accession>
<feature type="domain" description="AAA+ ATPase" evidence="1">
    <location>
        <begin position="246"/>
        <end position="546"/>
    </location>
</feature>